<dbReference type="Proteomes" id="UP000054466">
    <property type="component" value="Unassembled WGS sequence"/>
</dbReference>
<keyword evidence="3" id="KW-1185">Reference proteome</keyword>
<feature type="domain" description="N-acetyltransferase" evidence="1">
    <location>
        <begin position="78"/>
        <end position="234"/>
    </location>
</feature>
<dbReference type="SUPFAM" id="SSF55729">
    <property type="entry name" value="Acyl-CoA N-acyltransferases (Nat)"/>
    <property type="match status" value="1"/>
</dbReference>
<accession>A0A0D2CNK7</accession>
<dbReference type="OrthoDB" id="630895at2759"/>
<evidence type="ECO:0000313" key="3">
    <source>
        <dbReference type="Proteomes" id="UP000054466"/>
    </source>
</evidence>
<protein>
    <recommendedName>
        <fullName evidence="1">N-acetyltransferase domain-containing protein</fullName>
    </recommendedName>
</protein>
<evidence type="ECO:0000313" key="2">
    <source>
        <dbReference type="EMBL" id="KIW31600.1"/>
    </source>
</evidence>
<dbReference type="HOGENOM" id="CLU_073647_1_0_1"/>
<dbReference type="PROSITE" id="PS51186">
    <property type="entry name" value="GNAT"/>
    <property type="match status" value="1"/>
</dbReference>
<name>A0A0D2CNK7_9EURO</name>
<dbReference type="RefSeq" id="XP_016251816.1">
    <property type="nucleotide sequence ID" value="XM_016389914.1"/>
</dbReference>
<dbReference type="AlphaFoldDB" id="A0A0D2CNK7"/>
<dbReference type="EMBL" id="KN847041">
    <property type="protein sequence ID" value="KIW31600.1"/>
    <property type="molecule type" value="Genomic_DNA"/>
</dbReference>
<dbReference type="VEuPathDB" id="FungiDB:PV07_03230"/>
<dbReference type="Pfam" id="PF13302">
    <property type="entry name" value="Acetyltransf_3"/>
    <property type="match status" value="1"/>
</dbReference>
<proteinExistence type="predicted"/>
<dbReference type="InterPro" id="IPR000182">
    <property type="entry name" value="GNAT_dom"/>
</dbReference>
<sequence length="253" mass="28930">MEAVVESSDFNIAVPHPTLRLALTPPRESDGAAVILGLNHPKVYMNLNGPPYPYTEQDRQEWYAKISSNWKQNWSELVTIRKRAQSTPADYSQRSWLGRHWTSTIRHFEESDTDSNGKFIGEIGVERESFLYILDEEQRNRRKEENDKLQAGDPNITWEIGFWLIPEYHGRGIMAAALQQLMAEVIIPHMNVHKLVGTYFEHNLPSRRVFEKCGFTFETVVPNAVAVNPAKIGGIEGRKVGVGVLKWERELGD</sequence>
<dbReference type="PANTHER" id="PTHR43328:SF1">
    <property type="entry name" value="N-ACETYLTRANSFERASE DOMAIN-CONTAINING PROTEIN"/>
    <property type="match status" value="1"/>
</dbReference>
<evidence type="ECO:0000259" key="1">
    <source>
        <dbReference type="PROSITE" id="PS51186"/>
    </source>
</evidence>
<gene>
    <name evidence="2" type="ORF">PV07_03230</name>
</gene>
<dbReference type="GeneID" id="27342424"/>
<dbReference type="STRING" id="569365.A0A0D2CNK7"/>
<dbReference type="PANTHER" id="PTHR43328">
    <property type="entry name" value="ACETYLTRANSFERASE-RELATED"/>
    <property type="match status" value="1"/>
</dbReference>
<dbReference type="Gene3D" id="3.40.630.30">
    <property type="match status" value="1"/>
</dbReference>
<reference evidence="2 3" key="1">
    <citation type="submission" date="2015-01" db="EMBL/GenBank/DDBJ databases">
        <title>The Genome Sequence of Cladophialophora immunda CBS83496.</title>
        <authorList>
            <consortium name="The Broad Institute Genomics Platform"/>
            <person name="Cuomo C."/>
            <person name="de Hoog S."/>
            <person name="Gorbushina A."/>
            <person name="Stielow B."/>
            <person name="Teixiera M."/>
            <person name="Abouelleil A."/>
            <person name="Chapman S.B."/>
            <person name="Priest M."/>
            <person name="Young S.K."/>
            <person name="Wortman J."/>
            <person name="Nusbaum C."/>
            <person name="Birren B."/>
        </authorList>
    </citation>
    <scope>NUCLEOTIDE SEQUENCE [LARGE SCALE GENOMIC DNA]</scope>
    <source>
        <strain evidence="2 3">CBS 83496</strain>
    </source>
</reference>
<dbReference type="InterPro" id="IPR016181">
    <property type="entry name" value="Acyl_CoA_acyltransferase"/>
</dbReference>
<organism evidence="2 3">
    <name type="scientific">Cladophialophora immunda</name>
    <dbReference type="NCBI Taxonomy" id="569365"/>
    <lineage>
        <taxon>Eukaryota</taxon>
        <taxon>Fungi</taxon>
        <taxon>Dikarya</taxon>
        <taxon>Ascomycota</taxon>
        <taxon>Pezizomycotina</taxon>
        <taxon>Eurotiomycetes</taxon>
        <taxon>Chaetothyriomycetidae</taxon>
        <taxon>Chaetothyriales</taxon>
        <taxon>Herpotrichiellaceae</taxon>
        <taxon>Cladophialophora</taxon>
    </lineage>
</organism>
<dbReference type="GO" id="GO:0016747">
    <property type="term" value="F:acyltransferase activity, transferring groups other than amino-acyl groups"/>
    <property type="evidence" value="ECO:0007669"/>
    <property type="project" value="InterPro"/>
</dbReference>